<name>A0A2T5G0V9_9SPHN</name>
<reference evidence="2 3" key="1">
    <citation type="submission" date="2017-09" db="EMBL/GenBank/DDBJ databases">
        <title>Sphingomonas panjinensis sp.nov., isolated from oil-contaminated soil.</title>
        <authorList>
            <person name="Wang L."/>
            <person name="Chen L."/>
        </authorList>
    </citation>
    <scope>NUCLEOTIDE SEQUENCE [LARGE SCALE GENOMIC DNA]</scope>
    <source>
        <strain evidence="2 3">FW-11</strain>
    </source>
</reference>
<evidence type="ECO:0000256" key="1">
    <source>
        <dbReference type="SAM" id="SignalP"/>
    </source>
</evidence>
<feature type="signal peptide" evidence="1">
    <location>
        <begin position="1"/>
        <end position="26"/>
    </location>
</feature>
<dbReference type="EMBL" id="NWBU01000004">
    <property type="protein sequence ID" value="PTQ12772.1"/>
    <property type="molecule type" value="Genomic_DNA"/>
</dbReference>
<organism evidence="2 3">
    <name type="scientific">Sphingomonas oleivorans</name>
    <dbReference type="NCBI Taxonomy" id="1735121"/>
    <lineage>
        <taxon>Bacteria</taxon>
        <taxon>Pseudomonadati</taxon>
        <taxon>Pseudomonadota</taxon>
        <taxon>Alphaproteobacteria</taxon>
        <taxon>Sphingomonadales</taxon>
        <taxon>Sphingomonadaceae</taxon>
        <taxon>Sphingomonas</taxon>
    </lineage>
</organism>
<accession>A0A2T5G0V9</accession>
<keyword evidence="3" id="KW-1185">Reference proteome</keyword>
<evidence type="ECO:0000313" key="2">
    <source>
        <dbReference type="EMBL" id="PTQ12772.1"/>
    </source>
</evidence>
<dbReference type="AlphaFoldDB" id="A0A2T5G0V9"/>
<proteinExistence type="predicted"/>
<dbReference type="Proteomes" id="UP000244162">
    <property type="component" value="Unassembled WGS sequence"/>
</dbReference>
<comment type="caution">
    <text evidence="2">The sequence shown here is derived from an EMBL/GenBank/DDBJ whole genome shotgun (WGS) entry which is preliminary data.</text>
</comment>
<evidence type="ECO:0000313" key="3">
    <source>
        <dbReference type="Proteomes" id="UP000244162"/>
    </source>
</evidence>
<feature type="chain" id="PRO_5015480385" evidence="1">
    <location>
        <begin position="27"/>
        <end position="131"/>
    </location>
</feature>
<dbReference type="OrthoDB" id="7391233at2"/>
<keyword evidence="1" id="KW-0732">Signal</keyword>
<protein>
    <submittedName>
        <fullName evidence="2">Uncharacterized protein</fullName>
    </submittedName>
</protein>
<dbReference type="RefSeq" id="WP_107966011.1">
    <property type="nucleotide sequence ID" value="NZ_NWBU01000004.1"/>
</dbReference>
<sequence>MKKAVILAGPLLAAFFAALPSAPATAQRVDNVLTIYGNDPCPTSNGEEIVVCKRLDERERYRIPEELRGSLPSPGNERWADRAKSLEYVGASGTGSCTANGNGGWTGCWSRLMKQARDERKQAAASEREAP</sequence>
<gene>
    <name evidence="2" type="ORF">CLG96_01060</name>
</gene>